<evidence type="ECO:0000313" key="5">
    <source>
        <dbReference type="EMBL" id="MDY0407832.1"/>
    </source>
</evidence>
<dbReference type="CDD" id="cd02947">
    <property type="entry name" value="TRX_family"/>
    <property type="match status" value="1"/>
</dbReference>
<protein>
    <submittedName>
        <fullName evidence="5">Thioredoxin family protein</fullName>
    </submittedName>
</protein>
<dbReference type="InterPro" id="IPR036249">
    <property type="entry name" value="Thioredoxin-like_sf"/>
</dbReference>
<dbReference type="EMBL" id="JAWDIQ010000001">
    <property type="protein sequence ID" value="MDY0407832.1"/>
    <property type="molecule type" value="Genomic_DNA"/>
</dbReference>
<accession>A0ABU5CPS7</accession>
<dbReference type="PANTHER" id="PTHR45663:SF11">
    <property type="entry name" value="GEO12009P1"/>
    <property type="match status" value="1"/>
</dbReference>
<sequence length="159" mass="18291">MQKKMIAFIGVIVILFVALYFVVSAKNNRAVEGNPYGKDDLEQSTIDLLDNPLYQHIITPNKLEEKLDKKEDITVYFFSPECSYCMETTPILFPLADSMDVDIQQLNLLEYPDEASKFKIEGTPTLIHFKDGQETDRLVGLQEEEDFKTFLSEEVLDKK</sequence>
<dbReference type="SUPFAM" id="SSF52833">
    <property type="entry name" value="Thioredoxin-like"/>
    <property type="match status" value="1"/>
</dbReference>
<keyword evidence="6" id="KW-1185">Reference proteome</keyword>
<feature type="domain" description="Thioredoxin" evidence="4">
    <location>
        <begin position="34"/>
        <end position="156"/>
    </location>
</feature>
<dbReference type="PANTHER" id="PTHR45663">
    <property type="entry name" value="GEO12009P1"/>
    <property type="match status" value="1"/>
</dbReference>
<gene>
    <name evidence="5" type="ORF">RWD45_03415</name>
</gene>
<evidence type="ECO:0000256" key="1">
    <source>
        <dbReference type="ARBA" id="ARBA00008987"/>
    </source>
</evidence>
<dbReference type="RefSeq" id="WP_320378613.1">
    <property type="nucleotide sequence ID" value="NZ_JAWDIQ010000001.1"/>
</dbReference>
<proteinExistence type="inferred from homology"/>
<dbReference type="PROSITE" id="PS51352">
    <property type="entry name" value="THIOREDOXIN_2"/>
    <property type="match status" value="1"/>
</dbReference>
<evidence type="ECO:0000313" key="6">
    <source>
        <dbReference type="Proteomes" id="UP001275315"/>
    </source>
</evidence>
<name>A0ABU5CPS7_9BACI</name>
<keyword evidence="3" id="KW-0676">Redox-active center</keyword>
<evidence type="ECO:0000256" key="3">
    <source>
        <dbReference type="ARBA" id="ARBA00023284"/>
    </source>
</evidence>
<comment type="caution">
    <text evidence="5">The sequence shown here is derived from an EMBL/GenBank/DDBJ whole genome shotgun (WGS) entry which is preliminary data.</text>
</comment>
<dbReference type="Proteomes" id="UP001275315">
    <property type="component" value="Unassembled WGS sequence"/>
</dbReference>
<comment type="similarity">
    <text evidence="1">Belongs to the thioredoxin family.</text>
</comment>
<keyword evidence="2" id="KW-1015">Disulfide bond</keyword>
<dbReference type="Pfam" id="PF00085">
    <property type="entry name" value="Thioredoxin"/>
    <property type="match status" value="1"/>
</dbReference>
<organism evidence="5 6">
    <name type="scientific">Paracerasibacillus soli</name>
    <dbReference type="NCBI Taxonomy" id="480284"/>
    <lineage>
        <taxon>Bacteria</taxon>
        <taxon>Bacillati</taxon>
        <taxon>Bacillota</taxon>
        <taxon>Bacilli</taxon>
        <taxon>Bacillales</taxon>
        <taxon>Bacillaceae</taxon>
        <taxon>Paracerasibacillus</taxon>
    </lineage>
</organism>
<dbReference type="InterPro" id="IPR013766">
    <property type="entry name" value="Thioredoxin_domain"/>
</dbReference>
<evidence type="ECO:0000256" key="2">
    <source>
        <dbReference type="ARBA" id="ARBA00023157"/>
    </source>
</evidence>
<dbReference type="Gene3D" id="3.40.30.10">
    <property type="entry name" value="Glutaredoxin"/>
    <property type="match status" value="1"/>
</dbReference>
<reference evidence="5 6" key="1">
    <citation type="submission" date="2023-10" db="EMBL/GenBank/DDBJ databases">
        <title>Virgibacillus soli CC-YMP-6 genome.</title>
        <authorList>
            <person name="Miliotis G."/>
            <person name="Sengupta P."/>
            <person name="Hameed A."/>
            <person name="Chuvochina M."/>
            <person name="Mcdonagh F."/>
            <person name="Simpson A.C."/>
            <person name="Singh N.K."/>
            <person name="Rekha P.D."/>
            <person name="Raman K."/>
            <person name="Hugenholtz P."/>
            <person name="Venkateswaran K."/>
        </authorList>
    </citation>
    <scope>NUCLEOTIDE SEQUENCE [LARGE SCALE GENOMIC DNA]</scope>
    <source>
        <strain evidence="5 6">CC-YMP-6</strain>
    </source>
</reference>
<evidence type="ECO:0000259" key="4">
    <source>
        <dbReference type="PROSITE" id="PS51352"/>
    </source>
</evidence>